<name>A0AAE6ZZE5_9PSED</name>
<dbReference type="RefSeq" id="WP_168758711.1">
    <property type="nucleotide sequence ID" value="NZ_CP051487.1"/>
</dbReference>
<keyword evidence="1" id="KW-0732">Signal</keyword>
<evidence type="ECO:0000256" key="1">
    <source>
        <dbReference type="SAM" id="SignalP"/>
    </source>
</evidence>
<reference evidence="2 3" key="1">
    <citation type="submission" date="2020-04" db="EMBL/GenBank/DDBJ databases">
        <authorList>
            <person name="Yao Y."/>
            <person name="He Z."/>
        </authorList>
    </citation>
    <scope>NUCLEOTIDE SEQUENCE [LARGE SCALE GENOMIC DNA]</scope>
    <source>
        <strain evidence="2 3">CY-1</strain>
    </source>
</reference>
<protein>
    <recommendedName>
        <fullName evidence="4">CblD like pilus biogenesis initiator</fullName>
    </recommendedName>
</protein>
<evidence type="ECO:0000313" key="3">
    <source>
        <dbReference type="Proteomes" id="UP000501367"/>
    </source>
</evidence>
<feature type="signal peptide" evidence="1">
    <location>
        <begin position="1"/>
        <end position="24"/>
    </location>
</feature>
<evidence type="ECO:0000313" key="2">
    <source>
        <dbReference type="EMBL" id="QJC80946.1"/>
    </source>
</evidence>
<accession>A0AAE6ZZE5</accession>
<feature type="chain" id="PRO_5042170296" description="CblD like pilus biogenesis initiator" evidence="1">
    <location>
        <begin position="25"/>
        <end position="408"/>
    </location>
</feature>
<sequence>MNKLMSRLVLLSTLCGFYTASANALVVDAEIKPDPSNPGSAVIINNTPITGYCANPIFSSRCNIAKIRSNEFPITLTWPGSFNTSDVIPFGIDARWRTFTVTHNSIPGETAEIQIRIGGVGTRYTMGQTAQTLLGQPGLSDFDAHAYLWTPSWSEKTGNCTKVAGSEQTAAHDGRSFSAFWATNEIVDTCPRDADRNIPGLVLQKLDVHYELRAVRPERLISGGYQGSVHYTVGGPGSDFNMGSLNPSQSMMTFDLNLAVKQDVKVEMSTDRVSLAPKGGWMDWINHGRQNEKLLADLRFFILSSTPFKMELGCERLAGNRCEISNGTHQVPVDISVSLPSPWVDDVGNTVERRSLNADTGIPHIKSLGVPNRNPSLLHFEVPASEVEHMVSDSSYRGTVTIKFDADI</sequence>
<dbReference type="AlphaFoldDB" id="A0AAE6ZZE5"/>
<dbReference type="GeneID" id="72196384"/>
<proteinExistence type="predicted"/>
<dbReference type="EMBL" id="CP051487">
    <property type="protein sequence ID" value="QJC80946.1"/>
    <property type="molecule type" value="Genomic_DNA"/>
</dbReference>
<evidence type="ECO:0008006" key="4">
    <source>
        <dbReference type="Google" id="ProtNLM"/>
    </source>
</evidence>
<dbReference type="KEGG" id="pum:HGP31_22475"/>
<gene>
    <name evidence="2" type="ORF">HGP31_22475</name>
</gene>
<dbReference type="Proteomes" id="UP000501367">
    <property type="component" value="Chromosome"/>
</dbReference>
<organism evidence="2 3">
    <name type="scientific">Pseudomonas umsongensis</name>
    <dbReference type="NCBI Taxonomy" id="198618"/>
    <lineage>
        <taxon>Bacteria</taxon>
        <taxon>Pseudomonadati</taxon>
        <taxon>Pseudomonadota</taxon>
        <taxon>Gammaproteobacteria</taxon>
        <taxon>Pseudomonadales</taxon>
        <taxon>Pseudomonadaceae</taxon>
        <taxon>Pseudomonas</taxon>
    </lineage>
</organism>